<name>A0A559J123_9BACL</name>
<sequence>MQNHNLEIKDLLIDILESDQTDIQSIEADENLVESGLTSLKAISLVILIEEKFNIVLEDEDLLFENINSISKINIIINKYLVNT</sequence>
<reference evidence="2 3" key="1">
    <citation type="submission" date="2019-07" db="EMBL/GenBank/DDBJ databases">
        <authorList>
            <person name="Kim J."/>
        </authorList>
    </citation>
    <scope>NUCLEOTIDE SEQUENCE [LARGE SCALE GENOMIC DNA]</scope>
    <source>
        <strain evidence="2 3">N4</strain>
    </source>
</reference>
<organism evidence="2 3">
    <name type="scientific">Paenibacillus agilis</name>
    <dbReference type="NCBI Taxonomy" id="3020863"/>
    <lineage>
        <taxon>Bacteria</taxon>
        <taxon>Bacillati</taxon>
        <taxon>Bacillota</taxon>
        <taxon>Bacilli</taxon>
        <taxon>Bacillales</taxon>
        <taxon>Paenibacillaceae</taxon>
        <taxon>Paenibacillus</taxon>
    </lineage>
</organism>
<accession>A0A559J123</accession>
<comment type="caution">
    <text evidence="2">The sequence shown here is derived from an EMBL/GenBank/DDBJ whole genome shotgun (WGS) entry which is preliminary data.</text>
</comment>
<evidence type="ECO:0000313" key="3">
    <source>
        <dbReference type="Proteomes" id="UP000318102"/>
    </source>
</evidence>
<dbReference type="RefSeq" id="WP_144990192.1">
    <property type="nucleotide sequence ID" value="NZ_VNJK01000001.1"/>
</dbReference>
<proteinExistence type="predicted"/>
<dbReference type="Proteomes" id="UP000318102">
    <property type="component" value="Unassembled WGS sequence"/>
</dbReference>
<dbReference type="PROSITE" id="PS50075">
    <property type="entry name" value="CARRIER"/>
    <property type="match status" value="1"/>
</dbReference>
<feature type="domain" description="Carrier" evidence="1">
    <location>
        <begin position="2"/>
        <end position="81"/>
    </location>
</feature>
<evidence type="ECO:0000259" key="1">
    <source>
        <dbReference type="PROSITE" id="PS50075"/>
    </source>
</evidence>
<protein>
    <submittedName>
        <fullName evidence="2">Acyl carrier protein</fullName>
    </submittedName>
</protein>
<dbReference type="AlphaFoldDB" id="A0A559J123"/>
<dbReference type="SUPFAM" id="SSF47336">
    <property type="entry name" value="ACP-like"/>
    <property type="match status" value="1"/>
</dbReference>
<dbReference type="Gene3D" id="1.10.1200.10">
    <property type="entry name" value="ACP-like"/>
    <property type="match status" value="1"/>
</dbReference>
<keyword evidence="3" id="KW-1185">Reference proteome</keyword>
<dbReference type="InterPro" id="IPR009081">
    <property type="entry name" value="PP-bd_ACP"/>
</dbReference>
<dbReference type="EMBL" id="VNJK01000001">
    <property type="protein sequence ID" value="TVX93577.1"/>
    <property type="molecule type" value="Genomic_DNA"/>
</dbReference>
<gene>
    <name evidence="2" type="ORF">FPZ44_11230</name>
</gene>
<dbReference type="InterPro" id="IPR036736">
    <property type="entry name" value="ACP-like_sf"/>
</dbReference>
<evidence type="ECO:0000313" key="2">
    <source>
        <dbReference type="EMBL" id="TVX93577.1"/>
    </source>
</evidence>
<dbReference type="OrthoDB" id="2623888at2"/>
<dbReference type="Pfam" id="PF00550">
    <property type="entry name" value="PP-binding"/>
    <property type="match status" value="1"/>
</dbReference>